<dbReference type="EMBL" id="BNAS01000003">
    <property type="protein sequence ID" value="GHH73734.1"/>
    <property type="molecule type" value="Genomic_DNA"/>
</dbReference>
<dbReference type="AlphaFoldDB" id="A0A919KV64"/>
<evidence type="ECO:0000256" key="7">
    <source>
        <dbReference type="ARBA" id="ARBA00023136"/>
    </source>
</evidence>
<dbReference type="PANTHER" id="PTHR33162:SF1">
    <property type="entry name" value="SEC-INDEPENDENT PROTEIN TRANSLOCASE PROTEIN TATA, CHLOROPLASTIC"/>
    <property type="match status" value="1"/>
</dbReference>
<dbReference type="GO" id="GO:0015031">
    <property type="term" value="P:protein transport"/>
    <property type="evidence" value="ECO:0007669"/>
    <property type="project" value="UniProtKB-KW"/>
</dbReference>
<evidence type="ECO:0000256" key="5">
    <source>
        <dbReference type="ARBA" id="ARBA00022989"/>
    </source>
</evidence>
<comment type="subcellular location">
    <subcellularLocation>
        <location evidence="1">Membrane</location>
        <topology evidence="1">Single-pass membrane protein</topology>
    </subcellularLocation>
</comment>
<dbReference type="PANTHER" id="PTHR33162">
    <property type="entry name" value="SEC-INDEPENDENT PROTEIN TRANSLOCASE PROTEIN TATA, CHLOROPLASTIC"/>
    <property type="match status" value="1"/>
</dbReference>
<feature type="compositionally biased region" description="Low complexity" evidence="8">
    <location>
        <begin position="94"/>
        <end position="121"/>
    </location>
</feature>
<keyword evidence="10" id="KW-1185">Reference proteome</keyword>
<evidence type="ECO:0000313" key="9">
    <source>
        <dbReference type="EMBL" id="GHH73734.1"/>
    </source>
</evidence>
<keyword evidence="6" id="KW-0811">Translocation</keyword>
<dbReference type="GO" id="GO:0016020">
    <property type="term" value="C:membrane"/>
    <property type="evidence" value="ECO:0007669"/>
    <property type="project" value="UniProtKB-SubCell"/>
</dbReference>
<keyword evidence="7" id="KW-0472">Membrane</keyword>
<keyword evidence="4" id="KW-0653">Protein transport</keyword>
<dbReference type="RefSeq" id="WP_189669673.1">
    <property type="nucleotide sequence ID" value="NZ_BNAS01000003.1"/>
</dbReference>
<dbReference type="InterPro" id="IPR003369">
    <property type="entry name" value="TatA/B/E"/>
</dbReference>
<evidence type="ECO:0000256" key="8">
    <source>
        <dbReference type="SAM" id="MobiDB-lite"/>
    </source>
</evidence>
<keyword evidence="5" id="KW-1133">Transmembrane helix</keyword>
<dbReference type="Proteomes" id="UP000627369">
    <property type="component" value="Unassembled WGS sequence"/>
</dbReference>
<sequence>MFGINGWELVIILVVAMLVIGPERLPVYAEQLGSLVRRGRDLLQNAKARVDDELGPEFSDVDWSKLDPRQYDPRKIVRDALLDDGPPSTYTRTAAAQAARAAAPNGTPAAPAAAVAEPGKAPYDDEAT</sequence>
<organism evidence="9 10">
    <name type="scientific">Promicromonospora soli</name>
    <dbReference type="NCBI Taxonomy" id="2035533"/>
    <lineage>
        <taxon>Bacteria</taxon>
        <taxon>Bacillati</taxon>
        <taxon>Actinomycetota</taxon>
        <taxon>Actinomycetes</taxon>
        <taxon>Micrococcales</taxon>
        <taxon>Promicromonosporaceae</taxon>
        <taxon>Promicromonospora</taxon>
    </lineage>
</organism>
<protein>
    <submittedName>
        <fullName evidence="9">Translocase</fullName>
    </submittedName>
</protein>
<name>A0A919KV64_9MICO</name>
<gene>
    <name evidence="9" type="ORF">GCM10017772_26100</name>
</gene>
<accession>A0A919KV64</accession>
<dbReference type="Pfam" id="PF02416">
    <property type="entry name" value="TatA_B_E"/>
    <property type="match status" value="1"/>
</dbReference>
<evidence type="ECO:0000256" key="3">
    <source>
        <dbReference type="ARBA" id="ARBA00022692"/>
    </source>
</evidence>
<evidence type="ECO:0000256" key="6">
    <source>
        <dbReference type="ARBA" id="ARBA00023010"/>
    </source>
</evidence>
<feature type="region of interest" description="Disordered" evidence="8">
    <location>
        <begin position="80"/>
        <end position="128"/>
    </location>
</feature>
<comment type="caution">
    <text evidence="9">The sequence shown here is derived from an EMBL/GenBank/DDBJ whole genome shotgun (WGS) entry which is preliminary data.</text>
</comment>
<reference evidence="9" key="1">
    <citation type="journal article" date="2014" name="Int. J. Syst. Evol. Microbiol.">
        <title>Complete genome sequence of Corynebacterium casei LMG S-19264T (=DSM 44701T), isolated from a smear-ripened cheese.</title>
        <authorList>
            <consortium name="US DOE Joint Genome Institute (JGI-PGF)"/>
            <person name="Walter F."/>
            <person name="Albersmeier A."/>
            <person name="Kalinowski J."/>
            <person name="Ruckert C."/>
        </authorList>
    </citation>
    <scope>NUCLEOTIDE SEQUENCE</scope>
    <source>
        <strain evidence="9">CGMCC 4.7398</strain>
    </source>
</reference>
<evidence type="ECO:0000256" key="4">
    <source>
        <dbReference type="ARBA" id="ARBA00022927"/>
    </source>
</evidence>
<evidence type="ECO:0000313" key="10">
    <source>
        <dbReference type="Proteomes" id="UP000627369"/>
    </source>
</evidence>
<dbReference type="Gene3D" id="1.20.5.3310">
    <property type="match status" value="1"/>
</dbReference>
<evidence type="ECO:0000256" key="1">
    <source>
        <dbReference type="ARBA" id="ARBA00004167"/>
    </source>
</evidence>
<dbReference type="PRINTS" id="PR01506">
    <property type="entry name" value="TATBPROTEIN"/>
</dbReference>
<evidence type="ECO:0000256" key="2">
    <source>
        <dbReference type="ARBA" id="ARBA00022448"/>
    </source>
</evidence>
<reference evidence="9" key="2">
    <citation type="submission" date="2020-09" db="EMBL/GenBank/DDBJ databases">
        <authorList>
            <person name="Sun Q."/>
            <person name="Zhou Y."/>
        </authorList>
    </citation>
    <scope>NUCLEOTIDE SEQUENCE</scope>
    <source>
        <strain evidence="9">CGMCC 4.7398</strain>
    </source>
</reference>
<keyword evidence="3" id="KW-0812">Transmembrane</keyword>
<proteinExistence type="predicted"/>
<keyword evidence="2" id="KW-0813">Transport</keyword>